<reference evidence="2" key="1">
    <citation type="journal article" date="2012" name="Science">
        <title>Fermentation, hydrogen, and sulfur metabolism in multiple uncultivated bacterial phyla.</title>
        <authorList>
            <person name="Wrighton K.C."/>
            <person name="Thomas B.C."/>
            <person name="Sharon I."/>
            <person name="Miller C.S."/>
            <person name="Castelle C.J."/>
            <person name="VerBerkmoes N.C."/>
            <person name="Wilkins M.J."/>
            <person name="Hettich R.L."/>
            <person name="Lipton M.S."/>
            <person name="Williams K.H."/>
            <person name="Long P.E."/>
            <person name="Banfield J.F."/>
        </authorList>
    </citation>
    <scope>NUCLEOTIDE SEQUENCE [LARGE SCALE GENOMIC DNA]</scope>
</reference>
<gene>
    <name evidence="2" type="ORF">ACD_3C00001G0003</name>
</gene>
<organism evidence="2">
    <name type="scientific">uncultured bacterium</name>
    <name type="common">gcode 4</name>
    <dbReference type="NCBI Taxonomy" id="1234023"/>
    <lineage>
        <taxon>Bacteria</taxon>
        <taxon>environmental samples</taxon>
    </lineage>
</organism>
<protein>
    <submittedName>
        <fullName evidence="2">Uncharacterized protein</fullName>
    </submittedName>
</protein>
<accession>K2G3F1</accession>
<comment type="caution">
    <text evidence="2">The sequence shown here is derived from an EMBL/GenBank/DDBJ whole genome shotgun (WGS) entry which is preliminary data.</text>
</comment>
<dbReference type="EMBL" id="AMFJ01000275">
    <property type="protein sequence ID" value="EKE28862.1"/>
    <property type="molecule type" value="Genomic_DNA"/>
</dbReference>
<proteinExistence type="predicted"/>
<sequence length="313" mass="38966">MWTIEGNNNKLNEKEIRIKTILLNKYWEKAKSFFVNEVDNDVFAISSDKINITSYLNSNWEFLLSISSLREKKELWKTFLQQWMLNAWYYEVKDWNRYKLYKRKDMDLDNLKPMKWAIEISQYSAEYFSALQNINFHTIRVYIDRAKNTFNDAPWYYIKFYEWFDNKPDESFYEYLNLWVIRIEDLEFFVKDEKMKNRQITKEMFEDSIKKMKDILPKQCLDTRFTRMEYMEWKIFELESLIDLKDLEWYIARWRIDKQTFDICKTNIEKRDKLLQKNNNDKRIVKMKTKDKLEEERKKQEELRKIIMEIIEK</sequence>
<name>K2G3F1_9BACT</name>
<feature type="coiled-coil region" evidence="1">
    <location>
        <begin position="286"/>
        <end position="313"/>
    </location>
</feature>
<evidence type="ECO:0000313" key="2">
    <source>
        <dbReference type="EMBL" id="EKE28862.1"/>
    </source>
</evidence>
<keyword evidence="1" id="KW-0175">Coiled coil</keyword>
<evidence type="ECO:0000256" key="1">
    <source>
        <dbReference type="SAM" id="Coils"/>
    </source>
</evidence>
<dbReference type="AlphaFoldDB" id="K2G3F1"/>